<evidence type="ECO:0000313" key="3">
    <source>
        <dbReference type="Proteomes" id="UP001084650"/>
    </source>
</evidence>
<feature type="region of interest" description="Disordered" evidence="1">
    <location>
        <begin position="142"/>
        <end position="173"/>
    </location>
</feature>
<sequence length="173" mass="19817">MNRAERERRNKRRESIRSKLRVPAVIAPPTEPVFESPDIELEHLLVSRGWVIADRGERYVVYDWLPSEPGDMLDYTHVFIDFNGRSDAPPYRLSLVDGERHMFTERTGIIANLEAIEARRCPNCGPIAPRLRSADDTCKREALSKHEASRRHGCRTQSSRTSKHQKIGSLGRA</sequence>
<gene>
    <name evidence="2" type="ORF">OY187_16370</name>
</gene>
<reference evidence="2" key="1">
    <citation type="submission" date="2022-12" db="EMBL/GenBank/DDBJ databases">
        <title>Whole genome sequence of Mycolicibacterium iranicum strain SBH312.</title>
        <authorList>
            <person name="Jani J."/>
            <person name="Arifin Mustapha Z."/>
            <person name="Ahmed K."/>
            <person name="Kai Ling C."/>
        </authorList>
    </citation>
    <scope>NUCLEOTIDE SEQUENCE</scope>
    <source>
        <strain evidence="2">SBH312</strain>
    </source>
</reference>
<accession>A0ABT4HHI7</accession>
<proteinExistence type="predicted"/>
<dbReference type="EMBL" id="JAPQYE010000006">
    <property type="protein sequence ID" value="MCZ0729630.1"/>
    <property type="molecule type" value="Genomic_DNA"/>
</dbReference>
<evidence type="ECO:0000256" key="1">
    <source>
        <dbReference type="SAM" id="MobiDB-lite"/>
    </source>
</evidence>
<name>A0ABT4HHI7_MYCIR</name>
<dbReference type="RefSeq" id="WP_268786571.1">
    <property type="nucleotide sequence ID" value="NZ_JAPQYE010000006.1"/>
</dbReference>
<protein>
    <submittedName>
        <fullName evidence="2">Uncharacterized protein</fullName>
    </submittedName>
</protein>
<organism evidence="2 3">
    <name type="scientific">Mycolicibacterium iranicum</name>
    <name type="common">Mycobacterium iranicum</name>
    <dbReference type="NCBI Taxonomy" id="912594"/>
    <lineage>
        <taxon>Bacteria</taxon>
        <taxon>Bacillati</taxon>
        <taxon>Actinomycetota</taxon>
        <taxon>Actinomycetes</taxon>
        <taxon>Mycobacteriales</taxon>
        <taxon>Mycobacteriaceae</taxon>
        <taxon>Mycolicibacterium</taxon>
    </lineage>
</organism>
<keyword evidence="3" id="KW-1185">Reference proteome</keyword>
<dbReference type="Proteomes" id="UP001084650">
    <property type="component" value="Unassembled WGS sequence"/>
</dbReference>
<comment type="caution">
    <text evidence="2">The sequence shown here is derived from an EMBL/GenBank/DDBJ whole genome shotgun (WGS) entry which is preliminary data.</text>
</comment>
<evidence type="ECO:0000313" key="2">
    <source>
        <dbReference type="EMBL" id="MCZ0729630.1"/>
    </source>
</evidence>